<evidence type="ECO:0000313" key="11">
    <source>
        <dbReference type="Proteomes" id="UP001177212"/>
    </source>
</evidence>
<dbReference type="PROSITE" id="PS50110">
    <property type="entry name" value="RESPONSE_REGULATORY"/>
    <property type="match status" value="1"/>
</dbReference>
<dbReference type="Pfam" id="PF02518">
    <property type="entry name" value="HATPase_c"/>
    <property type="match status" value="1"/>
</dbReference>
<dbReference type="Pfam" id="PF00072">
    <property type="entry name" value="Response_reg"/>
    <property type="match status" value="1"/>
</dbReference>
<dbReference type="Gene3D" id="3.30.565.10">
    <property type="entry name" value="Histidine kinase-like ATPase, C-terminal domain"/>
    <property type="match status" value="1"/>
</dbReference>
<keyword evidence="6" id="KW-0175">Coiled coil</keyword>
<comment type="catalytic activity">
    <reaction evidence="1">
        <text>ATP + protein L-histidine = ADP + protein N-phospho-L-histidine.</text>
        <dbReference type="EC" id="2.7.13.3"/>
    </reaction>
</comment>
<dbReference type="SUPFAM" id="SSF55874">
    <property type="entry name" value="ATPase domain of HSP90 chaperone/DNA topoisomerase II/histidine kinase"/>
    <property type="match status" value="1"/>
</dbReference>
<evidence type="ECO:0000256" key="3">
    <source>
        <dbReference type="ARBA" id="ARBA00022553"/>
    </source>
</evidence>
<feature type="modified residue" description="4-aspartylphosphate" evidence="5">
    <location>
        <position position="847"/>
    </location>
</feature>
<dbReference type="InterPro" id="IPR011006">
    <property type="entry name" value="CheY-like_superfamily"/>
</dbReference>
<evidence type="ECO:0000256" key="7">
    <source>
        <dbReference type="SAM" id="Phobius"/>
    </source>
</evidence>
<accession>A0ABT9FE07</accession>
<dbReference type="PANTHER" id="PTHR45339">
    <property type="entry name" value="HYBRID SIGNAL TRANSDUCTION HISTIDINE KINASE J"/>
    <property type="match status" value="1"/>
</dbReference>
<evidence type="ECO:0000259" key="9">
    <source>
        <dbReference type="PROSITE" id="PS50110"/>
    </source>
</evidence>
<dbReference type="InterPro" id="IPR004358">
    <property type="entry name" value="Sig_transdc_His_kin-like_C"/>
</dbReference>
<dbReference type="InterPro" id="IPR003594">
    <property type="entry name" value="HATPase_dom"/>
</dbReference>
<dbReference type="Pfam" id="PF00512">
    <property type="entry name" value="HisKA"/>
    <property type="match status" value="1"/>
</dbReference>
<keyword evidence="7" id="KW-0812">Transmembrane</keyword>
<dbReference type="PANTHER" id="PTHR45339:SF1">
    <property type="entry name" value="HYBRID SIGNAL TRANSDUCTION HISTIDINE KINASE J"/>
    <property type="match status" value="1"/>
</dbReference>
<sequence>MSQRSKWALAILLGLIGGLVNLLPLYFFDSSEFLFGQFFVLCSLVFTGLRYSCLTLAIVSSFLLYRWGHCWPSIVYLLELLWLYIFCLRRSKPILPLGAVFWFLVGLPIIWGIGQFVMDLASLTLIVAVFKYLVNALISLALVDLMSIFVPFASRAYQGRPLARILSYVVSVIIVLVVLITSVFLVNDHHSRIEYEVNAQLEEKAKSISTQLNDYLQFHKNAVVMSSDAIGGGITIQQQLTQLMDLYPGFTTSLYAMPNGYVAKSIPSTLLEGLSEEKRFVNDRPYFSQAKQYPQGYSSGVFQGRGLGNEPIVALSAPIYRNDEFYGVVEGSLKLERLEQYIPNLFNQTGELIILDAEQRIVFSSLAQFDILADFKTLDFTISNLGDNQLFRSVNNEVFHTNQYVDTVSKWQVITFYNRKHLTKVVASAWLPTILFSAVLIFLVVLFIHHLSNLLVQPIIGLTNLMHGFDKSEKQHFNTESSWYEVLQLQEQFKLLGSALRDSIESLQASNIKNQDLNKQLSQFNQQLEVKVAEQTDELTKAVKSANEANKAKSQFLANMSHELRTPMNGILGMGEVLLRDTTLTDEQRDLLETQQKSSKNLLQILNDILDFSKIEANAMQISPRATLLAPFIENIHSLFSPIIHSNNVEFIIQRSPDLPDCLNVDDLRLNQIIINLLSNAQKFTQAGFVRLSFDYKDEQLTVSVSDSGIGIEKEQQLLLFSEFTQADASVARKYGGTGLGLAICQGLIKKMEGEITLNSVPGLGSTIKFSIHAPKAQIVDLAKRVQEQSLPDLINKHILLVEDNPINRQVIAKMLEPTAVTITMANDGLEALKTLKSNVFDLILMDCQMPNMDGYECTIRIRENEIGEDKRVPIIAITANAYEEDKQRCLDVGMDDFISKPVNSQGLYSVIANNLTKIG</sequence>
<dbReference type="SMART" id="SM00388">
    <property type="entry name" value="HisKA"/>
    <property type="match status" value="1"/>
</dbReference>
<dbReference type="Proteomes" id="UP001177212">
    <property type="component" value="Unassembled WGS sequence"/>
</dbReference>
<dbReference type="SUPFAM" id="SSF52172">
    <property type="entry name" value="CheY-like"/>
    <property type="match status" value="1"/>
</dbReference>
<evidence type="ECO:0000256" key="1">
    <source>
        <dbReference type="ARBA" id="ARBA00000085"/>
    </source>
</evidence>
<organism evidence="10 11">
    <name type="scientific">Pseudoalteromonas marina</name>
    <dbReference type="NCBI Taxonomy" id="267375"/>
    <lineage>
        <taxon>Bacteria</taxon>
        <taxon>Pseudomonadati</taxon>
        <taxon>Pseudomonadota</taxon>
        <taxon>Gammaproteobacteria</taxon>
        <taxon>Alteromonadales</taxon>
        <taxon>Pseudoalteromonadaceae</taxon>
        <taxon>Pseudoalteromonas</taxon>
    </lineage>
</organism>
<evidence type="ECO:0000256" key="5">
    <source>
        <dbReference type="PROSITE-ProRule" id="PRU00169"/>
    </source>
</evidence>
<dbReference type="CDD" id="cd16922">
    <property type="entry name" value="HATPase_EvgS-ArcB-TorS-like"/>
    <property type="match status" value="1"/>
</dbReference>
<evidence type="ECO:0000313" key="10">
    <source>
        <dbReference type="EMBL" id="MDP2565030.1"/>
    </source>
</evidence>
<dbReference type="SMART" id="SM00387">
    <property type="entry name" value="HATPase_c"/>
    <property type="match status" value="1"/>
</dbReference>
<keyword evidence="7" id="KW-0472">Membrane</keyword>
<dbReference type="PRINTS" id="PR00344">
    <property type="entry name" value="BCTRLSENSOR"/>
</dbReference>
<dbReference type="CDD" id="cd17546">
    <property type="entry name" value="REC_hyHK_CKI1_RcsC-like"/>
    <property type="match status" value="1"/>
</dbReference>
<evidence type="ECO:0000256" key="6">
    <source>
        <dbReference type="SAM" id="Coils"/>
    </source>
</evidence>
<dbReference type="InterPro" id="IPR005467">
    <property type="entry name" value="His_kinase_dom"/>
</dbReference>
<feature type="transmembrane region" description="Helical" evidence="7">
    <location>
        <begin position="132"/>
        <end position="153"/>
    </location>
</feature>
<feature type="domain" description="Histidine kinase" evidence="8">
    <location>
        <begin position="559"/>
        <end position="776"/>
    </location>
</feature>
<evidence type="ECO:0000256" key="4">
    <source>
        <dbReference type="ARBA" id="ARBA00023012"/>
    </source>
</evidence>
<dbReference type="Gene3D" id="3.40.50.2300">
    <property type="match status" value="1"/>
</dbReference>
<keyword evidence="11" id="KW-1185">Reference proteome</keyword>
<dbReference type="InterPro" id="IPR003661">
    <property type="entry name" value="HisK_dim/P_dom"/>
</dbReference>
<dbReference type="Gene3D" id="3.30.450.20">
    <property type="entry name" value="PAS domain"/>
    <property type="match status" value="1"/>
</dbReference>
<evidence type="ECO:0000256" key="2">
    <source>
        <dbReference type="ARBA" id="ARBA00012438"/>
    </source>
</evidence>
<dbReference type="InterPro" id="IPR001789">
    <property type="entry name" value="Sig_transdc_resp-reg_receiver"/>
</dbReference>
<feature type="coiled-coil region" evidence="6">
    <location>
        <begin position="507"/>
        <end position="545"/>
    </location>
</feature>
<comment type="caution">
    <text evidence="10">The sequence shown here is derived from an EMBL/GenBank/DDBJ whole genome shotgun (WGS) entry which is preliminary data.</text>
</comment>
<dbReference type="EC" id="2.7.13.3" evidence="2"/>
<feature type="domain" description="Response regulatory" evidence="9">
    <location>
        <begin position="798"/>
        <end position="916"/>
    </location>
</feature>
<evidence type="ECO:0000259" key="8">
    <source>
        <dbReference type="PROSITE" id="PS50109"/>
    </source>
</evidence>
<keyword evidence="3 5" id="KW-0597">Phosphoprotein</keyword>
<feature type="transmembrane region" description="Helical" evidence="7">
    <location>
        <begin position="7"/>
        <end position="27"/>
    </location>
</feature>
<keyword evidence="4" id="KW-0902">Two-component regulatory system</keyword>
<feature type="transmembrane region" description="Helical" evidence="7">
    <location>
        <begin position="425"/>
        <end position="448"/>
    </location>
</feature>
<protein>
    <recommendedName>
        <fullName evidence="2">histidine kinase</fullName>
        <ecNumber evidence="2">2.7.13.3</ecNumber>
    </recommendedName>
</protein>
<dbReference type="InterPro" id="IPR036890">
    <property type="entry name" value="HATPase_C_sf"/>
</dbReference>
<feature type="transmembrane region" description="Helical" evidence="7">
    <location>
        <begin position="97"/>
        <end position="120"/>
    </location>
</feature>
<dbReference type="EMBL" id="JAUYVT010000008">
    <property type="protein sequence ID" value="MDP2565030.1"/>
    <property type="molecule type" value="Genomic_DNA"/>
</dbReference>
<dbReference type="SMART" id="SM00448">
    <property type="entry name" value="REC"/>
    <property type="match status" value="1"/>
</dbReference>
<dbReference type="CDD" id="cd00082">
    <property type="entry name" value="HisKA"/>
    <property type="match status" value="1"/>
</dbReference>
<keyword evidence="7" id="KW-1133">Transmembrane helix</keyword>
<dbReference type="SUPFAM" id="SSF47384">
    <property type="entry name" value="Homodimeric domain of signal transducing histidine kinase"/>
    <property type="match status" value="1"/>
</dbReference>
<proteinExistence type="predicted"/>
<gene>
    <name evidence="10" type="ORF">Q8W34_10325</name>
</gene>
<dbReference type="Gene3D" id="1.10.287.130">
    <property type="match status" value="1"/>
</dbReference>
<dbReference type="CDD" id="cd12914">
    <property type="entry name" value="PDC1_DGC_like"/>
    <property type="match status" value="1"/>
</dbReference>
<dbReference type="RefSeq" id="WP_305472089.1">
    <property type="nucleotide sequence ID" value="NZ_JAUYVT010000008.1"/>
</dbReference>
<feature type="transmembrane region" description="Helical" evidence="7">
    <location>
        <begin position="63"/>
        <end position="85"/>
    </location>
</feature>
<feature type="transmembrane region" description="Helical" evidence="7">
    <location>
        <begin position="165"/>
        <end position="186"/>
    </location>
</feature>
<feature type="transmembrane region" description="Helical" evidence="7">
    <location>
        <begin position="33"/>
        <end position="51"/>
    </location>
</feature>
<name>A0ABT9FE07_9GAMM</name>
<dbReference type="PROSITE" id="PS50109">
    <property type="entry name" value="HIS_KIN"/>
    <property type="match status" value="1"/>
</dbReference>
<dbReference type="InterPro" id="IPR036097">
    <property type="entry name" value="HisK_dim/P_sf"/>
</dbReference>
<reference evidence="10" key="1">
    <citation type="submission" date="2023-07" db="EMBL/GenBank/DDBJ databases">
        <title>Genome content predicts the carbon catabolic preferences of heterotrophic bacteria.</title>
        <authorList>
            <person name="Gralka M."/>
        </authorList>
    </citation>
    <scope>NUCLEOTIDE SEQUENCE</scope>
    <source>
        <strain evidence="10">4G09</strain>
    </source>
</reference>